<sequence length="1242" mass="134612">MRLIASVTTTPPRAAEIGPAIASILKQSCPPDAVVIGIPQAYRRFPGRDAGEVEASIPTWIRAHPAVQVLRIDEDYGPATKLVAGLQAADGDPRQAQDTTVVVTFDDDITYLPGMLETLTQRARTHPGCALGYRGFSLEITDPGGDLPGVAPGVVLPTKTMQDVQILEGFSMVLYPRRCPCATSKKPRTRTRAKKPEPASQAATAEPAAQAPVPALTFQDLKPGKALVIDRCKNSSDNISALVAILKEKGYQVHIRGGDGGVTAGTATGAQAATGGCVAGSAKNILAMFLQRPSCTLVLVTGGGKASSSALPQHGSFTVYYLTTGLQRLPFNRGQFSQVITLEDDEEQQYSRLAKAFVAGSGEGSLQLHDLNMLLLVLHHNLMHCKHLKTAEIVEALTFMAAMEPLEDQYAASLLQCQHLAKLYRRGPPLEHFEFTQHLSRFSHVMAAHRRARAGGWDALRALRATDADASACAAVRAALTKRVRPKKGVGASAAAAAAAAHDTTTGQGGQMCATPVSNAFFSGTNLDALQGEIGRRVREYCGKQVTRQADTEVLAVMRSVYLQYSLNASETDVLPEVRMLNEKVLEYCVPNIISNLVQYDRYLAERDPANTGTDNRHTKMATCSASAQATQPSVSTITLTASIADQINIQLFMERCRVSSPALVRVECYGPDKQLCTRGTPAASRARRTVKCGFDNQVTAIVVPNADAPSHQVNVKVFKNGTVQMTGAKDMRDGCQAAAVIMEELRRLCQEEGLLQVVGDPQSLQVSRMTVQLINSNFRVPFKINNQKLLGVLLDNYKHVCIYEPCIYPGAKLLYYWNSEAETKDGICRCPTPCLGKGRGCGVGQCKKVTVPVFQSGSVMITGASSFEQLEEVYKFTVALLTKHRGEIEHQETALTGPAAPRIDLCRLELRPPTVTQRADPQPNIFKYFCIQEKNLRQCELAPSMADAREGDLVNVTYYDEEKNRLTKGDTSGMKKRRVKPRQAASTEKRKGRTKGHFGNQISVLVALPAPRCYANVKVFKNGTIQMTGAKVEEHAALAVRAVAAELRRLGPEVAAGVAEAPEETLSTEMMNSNFRVSFKINNRLLMGVLLAAHGHMCIYEPCIYPGIKIKYYWSASPQTEPGVCQCPSPCWASKQTRAQRRAAAAAGQPPRCKKLTAVVFQTGSIAIFGAQSAQQRDEVYTFLVGVLHDNRAAIEHSDAVTPPKIELTSLLRLGKASGKAVMQQYGGYSSGLLQKAVAVF</sequence>
<protein>
    <recommendedName>
        <fullName evidence="5">Minor capsid protein P8 central region domain-containing protein</fullName>
    </recommendedName>
</protein>
<evidence type="ECO:0000256" key="1">
    <source>
        <dbReference type="ARBA" id="ARBA00005560"/>
    </source>
</evidence>
<dbReference type="GO" id="GO:0003677">
    <property type="term" value="F:DNA binding"/>
    <property type="evidence" value="ECO:0007669"/>
    <property type="project" value="UniProtKB-KW"/>
</dbReference>
<feature type="compositionally biased region" description="Low complexity" evidence="4">
    <location>
        <begin position="198"/>
        <end position="210"/>
    </location>
</feature>
<feature type="region of interest" description="Disordered" evidence="4">
    <location>
        <begin position="183"/>
        <end position="210"/>
    </location>
</feature>
<dbReference type="SUPFAM" id="SSF55945">
    <property type="entry name" value="TATA-box binding protein-like"/>
    <property type="match status" value="3"/>
</dbReference>
<keyword evidence="3" id="KW-0804">Transcription</keyword>
<name>A0A835VTJ6_CHLIN</name>
<dbReference type="GO" id="GO:0006352">
    <property type="term" value="P:DNA-templated transcription initiation"/>
    <property type="evidence" value="ECO:0007669"/>
    <property type="project" value="InterPro"/>
</dbReference>
<comment type="caution">
    <text evidence="6">The sequence shown here is derived from an EMBL/GenBank/DDBJ whole genome shotgun (WGS) entry which is preliminary data.</text>
</comment>
<keyword evidence="2" id="KW-0238">DNA-binding</keyword>
<dbReference type="EMBL" id="JAEHOC010000060">
    <property type="protein sequence ID" value="KAG2425009.1"/>
    <property type="molecule type" value="Genomic_DNA"/>
</dbReference>
<dbReference type="InterPro" id="IPR012295">
    <property type="entry name" value="TBP_dom_sf"/>
</dbReference>
<proteinExistence type="inferred from homology"/>
<keyword evidence="7" id="KW-1185">Reference proteome</keyword>
<feature type="region of interest" description="Disordered" evidence="4">
    <location>
        <begin position="967"/>
        <end position="996"/>
    </location>
</feature>
<dbReference type="InterPro" id="IPR029044">
    <property type="entry name" value="Nucleotide-diphossugar_trans"/>
</dbReference>
<evidence type="ECO:0000313" key="6">
    <source>
        <dbReference type="EMBL" id="KAG2425009.1"/>
    </source>
</evidence>
<evidence type="ECO:0000256" key="2">
    <source>
        <dbReference type="ARBA" id="ARBA00023125"/>
    </source>
</evidence>
<dbReference type="AlphaFoldDB" id="A0A835VTJ6"/>
<dbReference type="OrthoDB" id="560538at2759"/>
<dbReference type="Proteomes" id="UP000650467">
    <property type="component" value="Unassembled WGS sequence"/>
</dbReference>
<evidence type="ECO:0000313" key="7">
    <source>
        <dbReference type="Proteomes" id="UP000650467"/>
    </source>
</evidence>
<dbReference type="CDD" id="cd00761">
    <property type="entry name" value="Glyco_tranf_GTA_type"/>
    <property type="match status" value="1"/>
</dbReference>
<reference evidence="6" key="1">
    <citation type="journal article" date="2020" name="bioRxiv">
        <title>Comparative genomics of Chlamydomonas.</title>
        <authorList>
            <person name="Craig R.J."/>
            <person name="Hasan A.R."/>
            <person name="Ness R.W."/>
            <person name="Keightley P.D."/>
        </authorList>
    </citation>
    <scope>NUCLEOTIDE SEQUENCE</scope>
    <source>
        <strain evidence="6">SAG 7.73</strain>
    </source>
</reference>
<dbReference type="SUPFAM" id="SSF53448">
    <property type="entry name" value="Nucleotide-diphospho-sugar transferases"/>
    <property type="match status" value="1"/>
</dbReference>
<evidence type="ECO:0000259" key="5">
    <source>
        <dbReference type="Pfam" id="PF19065"/>
    </source>
</evidence>
<accession>A0A835VTJ6</accession>
<dbReference type="Pfam" id="PF19065">
    <property type="entry name" value="P8_CR"/>
    <property type="match status" value="1"/>
</dbReference>
<evidence type="ECO:0000256" key="3">
    <source>
        <dbReference type="ARBA" id="ARBA00023163"/>
    </source>
</evidence>
<dbReference type="InterPro" id="IPR000814">
    <property type="entry name" value="TBP"/>
</dbReference>
<dbReference type="PANTHER" id="PTHR10126">
    <property type="entry name" value="TATA-BOX BINDING PROTEIN"/>
    <property type="match status" value="1"/>
</dbReference>
<comment type="similarity">
    <text evidence="1">Belongs to the TBP family.</text>
</comment>
<gene>
    <name evidence="6" type="ORF">HXX76_014167</name>
</gene>
<dbReference type="InterPro" id="IPR043916">
    <property type="entry name" value="P8_CR"/>
</dbReference>
<organism evidence="6 7">
    <name type="scientific">Chlamydomonas incerta</name>
    <dbReference type="NCBI Taxonomy" id="51695"/>
    <lineage>
        <taxon>Eukaryota</taxon>
        <taxon>Viridiplantae</taxon>
        <taxon>Chlorophyta</taxon>
        <taxon>core chlorophytes</taxon>
        <taxon>Chlorophyceae</taxon>
        <taxon>CS clade</taxon>
        <taxon>Chlamydomonadales</taxon>
        <taxon>Chlamydomonadaceae</taxon>
        <taxon>Chlamydomonas</taxon>
    </lineage>
</organism>
<dbReference type="Gene3D" id="3.30.310.10">
    <property type="entry name" value="TATA-Binding Protein"/>
    <property type="match status" value="2"/>
</dbReference>
<evidence type="ECO:0000256" key="4">
    <source>
        <dbReference type="SAM" id="MobiDB-lite"/>
    </source>
</evidence>
<feature type="domain" description="Minor capsid protein P8 central region" evidence="5">
    <location>
        <begin position="511"/>
        <end position="607"/>
    </location>
</feature>